<evidence type="ECO:0000256" key="5">
    <source>
        <dbReference type="ARBA" id="ARBA00023136"/>
    </source>
</evidence>
<proteinExistence type="predicted"/>
<evidence type="ECO:0000256" key="6">
    <source>
        <dbReference type="SAM" id="Phobius"/>
    </source>
</evidence>
<feature type="transmembrane region" description="Helical" evidence="6">
    <location>
        <begin position="138"/>
        <end position="159"/>
    </location>
</feature>
<reference evidence="9" key="1">
    <citation type="submission" date="2023-09" db="EMBL/GenBank/DDBJ databases">
        <authorList>
            <person name="Li S."/>
            <person name="Li X."/>
            <person name="Zhang C."/>
            <person name="Zhao Z."/>
        </authorList>
    </citation>
    <scope>NUCLEOTIDE SEQUENCE [LARGE SCALE GENOMIC DNA]</scope>
    <source>
        <strain evidence="9">SQ345</strain>
    </source>
</reference>
<dbReference type="InterPro" id="IPR051791">
    <property type="entry name" value="Pra-immunoreactive"/>
</dbReference>
<dbReference type="Pfam" id="PF06271">
    <property type="entry name" value="RDD"/>
    <property type="match status" value="1"/>
</dbReference>
<evidence type="ECO:0000256" key="3">
    <source>
        <dbReference type="ARBA" id="ARBA00022692"/>
    </source>
</evidence>
<evidence type="ECO:0000256" key="2">
    <source>
        <dbReference type="ARBA" id="ARBA00022475"/>
    </source>
</evidence>
<keyword evidence="4 6" id="KW-1133">Transmembrane helix</keyword>
<protein>
    <submittedName>
        <fullName evidence="8">RDD family protein</fullName>
    </submittedName>
</protein>
<comment type="subcellular location">
    <subcellularLocation>
        <location evidence="1">Cell membrane</location>
        <topology evidence="1">Multi-pass membrane protein</topology>
    </subcellularLocation>
</comment>
<evidence type="ECO:0000259" key="7">
    <source>
        <dbReference type="Pfam" id="PF06271"/>
    </source>
</evidence>
<feature type="domain" description="RDD" evidence="7">
    <location>
        <begin position="6"/>
        <end position="172"/>
    </location>
</feature>
<dbReference type="EMBL" id="CP134146">
    <property type="protein sequence ID" value="WNC68439.1"/>
    <property type="molecule type" value="Genomic_DNA"/>
</dbReference>
<dbReference type="RefSeq" id="WP_348387595.1">
    <property type="nucleotide sequence ID" value="NZ_CP134146.1"/>
</dbReference>
<dbReference type="PANTHER" id="PTHR36115">
    <property type="entry name" value="PROLINE-RICH ANTIGEN HOMOLOG-RELATED"/>
    <property type="match status" value="1"/>
</dbReference>
<evidence type="ECO:0000313" key="8">
    <source>
        <dbReference type="EMBL" id="WNC68439.1"/>
    </source>
</evidence>
<dbReference type="Proteomes" id="UP001248581">
    <property type="component" value="Chromosome"/>
</dbReference>
<feature type="transmembrane region" description="Helical" evidence="6">
    <location>
        <begin position="97"/>
        <end position="118"/>
    </location>
</feature>
<feature type="transmembrane region" description="Helical" evidence="6">
    <location>
        <begin position="21"/>
        <end position="51"/>
    </location>
</feature>
<evidence type="ECO:0000256" key="1">
    <source>
        <dbReference type="ARBA" id="ARBA00004651"/>
    </source>
</evidence>
<dbReference type="PANTHER" id="PTHR36115:SF4">
    <property type="entry name" value="MEMBRANE PROTEIN"/>
    <property type="match status" value="1"/>
</dbReference>
<gene>
    <name evidence="8" type="ORF">RI845_18210</name>
</gene>
<organism evidence="8 9">
    <name type="scientific">Thalassotalea nanhaiensis</name>
    <dbReference type="NCBI Taxonomy" id="3065648"/>
    <lineage>
        <taxon>Bacteria</taxon>
        <taxon>Pseudomonadati</taxon>
        <taxon>Pseudomonadota</taxon>
        <taxon>Gammaproteobacteria</taxon>
        <taxon>Alteromonadales</taxon>
        <taxon>Colwelliaceae</taxon>
        <taxon>Thalassotalea</taxon>
    </lineage>
</organism>
<keyword evidence="5 6" id="KW-0472">Membrane</keyword>
<keyword evidence="2" id="KW-1003">Cell membrane</keyword>
<keyword evidence="3 6" id="KW-0812">Transmembrane</keyword>
<accession>A0ABY9TIM0</accession>
<sequence>MKPIVYANIWQRMMANVIDGLIILILMLLISSLSFVHISFAFIAIIFSHFAYWYYGYYFNGKYGATFGKHFLGLIVVNKDLGRFDFNTSFKRSSIDLGFAVFGAAFALTALFSMDFSHYASLGFHQREAYLASFNPEVSALCAQLFGYWLLSEFVVMMFTKRNQAAQDLLAGTVVIVKEPRKELASSNS</sequence>
<keyword evidence="9" id="KW-1185">Reference proteome</keyword>
<name>A0ABY9TIM0_9GAMM</name>
<dbReference type="InterPro" id="IPR010432">
    <property type="entry name" value="RDD"/>
</dbReference>
<evidence type="ECO:0000313" key="9">
    <source>
        <dbReference type="Proteomes" id="UP001248581"/>
    </source>
</evidence>
<evidence type="ECO:0000256" key="4">
    <source>
        <dbReference type="ARBA" id="ARBA00022989"/>
    </source>
</evidence>